<evidence type="ECO:0000256" key="6">
    <source>
        <dbReference type="ARBA" id="ARBA00022840"/>
    </source>
</evidence>
<reference evidence="11 12" key="1">
    <citation type="journal article" date="2015" name="Stand. Genomic Sci.">
        <title>Genomic Encyclopedia of Bacterial and Archaeal Type Strains, Phase III: the genomes of soil and plant-associated and newly described type strains.</title>
        <authorList>
            <person name="Whitman W.B."/>
            <person name="Woyke T."/>
            <person name="Klenk H.P."/>
            <person name="Zhou Y."/>
            <person name="Lilburn T.G."/>
            <person name="Beck B.J."/>
            <person name="De Vos P."/>
            <person name="Vandamme P."/>
            <person name="Eisen J.A."/>
            <person name="Garrity G."/>
            <person name="Hugenholtz P."/>
            <person name="Kyrpides N.C."/>
        </authorList>
    </citation>
    <scope>NUCLEOTIDE SEQUENCE [LARGE SCALE GENOMIC DNA]</scope>
    <source>
        <strain evidence="11 12">CECT 7306</strain>
    </source>
</reference>
<keyword evidence="5 11" id="KW-0418">Kinase</keyword>
<dbReference type="Pfam" id="PF19279">
    <property type="entry name" value="YegS_C"/>
    <property type="match status" value="1"/>
</dbReference>
<comment type="similarity">
    <text evidence="2">Belongs to the diacylglycerol/lipid kinase family.</text>
</comment>
<dbReference type="OrthoDB" id="3171056at2"/>
<keyword evidence="4" id="KW-0547">Nucleotide-binding</keyword>
<evidence type="ECO:0000259" key="10">
    <source>
        <dbReference type="PROSITE" id="PS50146"/>
    </source>
</evidence>
<dbReference type="InParanoid" id="A0A3N1G8C8"/>
<dbReference type="InterPro" id="IPR016064">
    <property type="entry name" value="NAD/diacylglycerol_kinase_sf"/>
</dbReference>
<dbReference type="RefSeq" id="WP_123381489.1">
    <property type="nucleotide sequence ID" value="NZ_RJKN01000014.1"/>
</dbReference>
<comment type="caution">
    <text evidence="11">The sequence shown here is derived from an EMBL/GenBank/DDBJ whole genome shotgun (WGS) entry which is preliminary data.</text>
</comment>
<dbReference type="PROSITE" id="PS50146">
    <property type="entry name" value="DAGK"/>
    <property type="match status" value="1"/>
</dbReference>
<keyword evidence="9" id="KW-0472">Membrane</keyword>
<evidence type="ECO:0000313" key="12">
    <source>
        <dbReference type="Proteomes" id="UP000276232"/>
    </source>
</evidence>
<evidence type="ECO:0000313" key="11">
    <source>
        <dbReference type="EMBL" id="ROP26509.1"/>
    </source>
</evidence>
<dbReference type="InterPro" id="IPR017438">
    <property type="entry name" value="ATP-NAD_kinase_N"/>
</dbReference>
<gene>
    <name evidence="11" type="ORF">EDC03_3432</name>
</gene>
<dbReference type="SUPFAM" id="SSF111331">
    <property type="entry name" value="NAD kinase/diacylglycerol kinase-like"/>
    <property type="match status" value="1"/>
</dbReference>
<accession>A0A3N1G8C8</accession>
<evidence type="ECO:0000256" key="5">
    <source>
        <dbReference type="ARBA" id="ARBA00022777"/>
    </source>
</evidence>
<sequence length="391" mass="41672">MISGVSDVAATTGRLPLDSLQFGLLAVALLVVVVVVSVASGPRGRKAIPALRADATAGVRRVDEDYRHVPGQLAPLEPQAVVVVQPVKYPEGSAARRTVERVFAELDLQAPVWLETSEEDPGAGQARRAASLDPEVVLVLGGDGTVRSVAAGLAGTSIPLGLLPGGTGNLFARQLKLELNDLARATREALTGKDKRVDVGRVSLDGGEEDTFLVMAGVGFDAEMMAGAPAAIKDRVGPLAYVVSGARRLRGRSIPLTIQVDDDEPVEARVRMAVVGNCGTLIGGLILIPDAEVDDGNLDVLTLSPRGLADWVKVGVRLVLRRRDDREEPFERQGRRIVITCEEPQQAQMDGDVIGKVREIRLHVEPGALVIRTPDGRVPRRADRLTAALRR</sequence>
<evidence type="ECO:0000256" key="9">
    <source>
        <dbReference type="SAM" id="Phobius"/>
    </source>
</evidence>
<dbReference type="GO" id="GO:0016301">
    <property type="term" value="F:kinase activity"/>
    <property type="evidence" value="ECO:0007669"/>
    <property type="project" value="UniProtKB-KW"/>
</dbReference>
<dbReference type="Gene3D" id="2.60.200.40">
    <property type="match status" value="1"/>
</dbReference>
<keyword evidence="6" id="KW-0067">ATP-binding</keyword>
<name>A0A3N1G8C8_9ACTN</name>
<comment type="cofactor">
    <cofactor evidence="1">
        <name>Mg(2+)</name>
        <dbReference type="ChEBI" id="CHEBI:18420"/>
    </cofactor>
</comment>
<dbReference type="Pfam" id="PF00781">
    <property type="entry name" value="DAGK_cat"/>
    <property type="match status" value="1"/>
</dbReference>
<evidence type="ECO:0000256" key="4">
    <source>
        <dbReference type="ARBA" id="ARBA00022741"/>
    </source>
</evidence>
<dbReference type="GO" id="GO:0008654">
    <property type="term" value="P:phospholipid biosynthetic process"/>
    <property type="evidence" value="ECO:0007669"/>
    <property type="project" value="UniProtKB-KW"/>
</dbReference>
<keyword evidence="7" id="KW-0444">Lipid biosynthesis</keyword>
<organism evidence="11 12">
    <name type="scientific">Pseudokineococcus lusitanus</name>
    <dbReference type="NCBI Taxonomy" id="763993"/>
    <lineage>
        <taxon>Bacteria</taxon>
        <taxon>Bacillati</taxon>
        <taxon>Actinomycetota</taxon>
        <taxon>Actinomycetes</taxon>
        <taxon>Kineosporiales</taxon>
        <taxon>Kineosporiaceae</taxon>
        <taxon>Pseudokineococcus</taxon>
    </lineage>
</organism>
<keyword evidence="3" id="KW-0808">Transferase</keyword>
<evidence type="ECO:0000256" key="3">
    <source>
        <dbReference type="ARBA" id="ARBA00022679"/>
    </source>
</evidence>
<keyword evidence="7" id="KW-0443">Lipid metabolism</keyword>
<dbReference type="PANTHER" id="PTHR12358">
    <property type="entry name" value="SPHINGOSINE KINASE"/>
    <property type="match status" value="1"/>
</dbReference>
<dbReference type="PANTHER" id="PTHR12358:SF54">
    <property type="entry name" value="SPHINGOSINE KINASE RELATED PROTEIN"/>
    <property type="match status" value="1"/>
</dbReference>
<evidence type="ECO:0000256" key="8">
    <source>
        <dbReference type="ARBA" id="ARBA00023264"/>
    </source>
</evidence>
<keyword evidence="12" id="KW-1185">Reference proteome</keyword>
<feature type="transmembrane region" description="Helical" evidence="9">
    <location>
        <begin position="20"/>
        <end position="39"/>
    </location>
</feature>
<dbReference type="SMART" id="SM00046">
    <property type="entry name" value="DAGKc"/>
    <property type="match status" value="1"/>
</dbReference>
<proteinExistence type="inferred from homology"/>
<feature type="domain" description="DAGKc" evidence="10">
    <location>
        <begin position="122"/>
        <end position="206"/>
    </location>
</feature>
<dbReference type="InterPro" id="IPR050187">
    <property type="entry name" value="Lipid_Phosphate_FormReg"/>
</dbReference>
<keyword evidence="9" id="KW-1133">Transmembrane helix</keyword>
<dbReference type="AlphaFoldDB" id="A0A3N1G8C8"/>
<dbReference type="InterPro" id="IPR001206">
    <property type="entry name" value="Diacylglycerol_kinase_cat_dom"/>
</dbReference>
<dbReference type="GO" id="GO:0005524">
    <property type="term" value="F:ATP binding"/>
    <property type="evidence" value="ECO:0007669"/>
    <property type="project" value="UniProtKB-KW"/>
</dbReference>
<dbReference type="InterPro" id="IPR045540">
    <property type="entry name" value="YegS/DAGK_C"/>
</dbReference>
<keyword evidence="8" id="KW-1208">Phospholipid metabolism</keyword>
<protein>
    <submittedName>
        <fullName evidence="11">YegS/Rv2252/BmrU family lipid kinase</fullName>
    </submittedName>
</protein>
<dbReference type="EMBL" id="RJKN01000014">
    <property type="protein sequence ID" value="ROP26509.1"/>
    <property type="molecule type" value="Genomic_DNA"/>
</dbReference>
<evidence type="ECO:0000256" key="2">
    <source>
        <dbReference type="ARBA" id="ARBA00005983"/>
    </source>
</evidence>
<evidence type="ECO:0000256" key="7">
    <source>
        <dbReference type="ARBA" id="ARBA00023209"/>
    </source>
</evidence>
<evidence type="ECO:0000256" key="1">
    <source>
        <dbReference type="ARBA" id="ARBA00001946"/>
    </source>
</evidence>
<keyword evidence="7" id="KW-0594">Phospholipid biosynthesis</keyword>
<dbReference type="Proteomes" id="UP000276232">
    <property type="component" value="Unassembled WGS sequence"/>
</dbReference>
<keyword evidence="9" id="KW-0812">Transmembrane</keyword>
<dbReference type="Gene3D" id="3.40.50.10330">
    <property type="entry name" value="Probable inorganic polyphosphate/atp-NAD kinase, domain 1"/>
    <property type="match status" value="1"/>
</dbReference>